<keyword evidence="2 6" id="KW-0055">Arginine biosynthesis</keyword>
<dbReference type="Pfam" id="PF01118">
    <property type="entry name" value="Semialdhyde_dh"/>
    <property type="match status" value="1"/>
</dbReference>
<feature type="domain" description="Semialdehyde dehydrogenase NAD-binding" evidence="7">
    <location>
        <begin position="4"/>
        <end position="105"/>
    </location>
</feature>
<dbReference type="OrthoDB" id="9801289at2"/>
<evidence type="ECO:0000313" key="8">
    <source>
        <dbReference type="EMBL" id="ERT59690.1"/>
    </source>
</evidence>
<keyword evidence="3 6" id="KW-0028">Amino-acid biosynthesis</keyword>
<evidence type="ECO:0000256" key="3">
    <source>
        <dbReference type="ARBA" id="ARBA00022605"/>
    </source>
</evidence>
<evidence type="ECO:0000256" key="6">
    <source>
        <dbReference type="HAMAP-Rule" id="MF_01110"/>
    </source>
</evidence>
<dbReference type="SUPFAM" id="SSF55347">
    <property type="entry name" value="Glyceraldehyde-3-phosphate dehydrogenase-like, C-terminal domain"/>
    <property type="match status" value="1"/>
</dbReference>
<dbReference type="eggNOG" id="COG0002">
    <property type="taxonomic scope" value="Bacteria"/>
</dbReference>
<accession>U7UK45</accession>
<dbReference type="Gene3D" id="3.40.50.720">
    <property type="entry name" value="NAD(P)-binding Rossmann-like Domain"/>
    <property type="match status" value="1"/>
</dbReference>
<dbReference type="GO" id="GO:0003942">
    <property type="term" value="F:N-acetyl-gamma-glutamyl-phosphate reductase activity"/>
    <property type="evidence" value="ECO:0007669"/>
    <property type="project" value="UniProtKB-UniRule"/>
</dbReference>
<dbReference type="InterPro" id="IPR050085">
    <property type="entry name" value="AGPR"/>
</dbReference>
<keyword evidence="4 6" id="KW-0521">NADP</keyword>
<dbReference type="Pfam" id="PF22698">
    <property type="entry name" value="Semialdhyde_dhC_1"/>
    <property type="match status" value="1"/>
</dbReference>
<dbReference type="STRING" id="1111454.HMPREF1250_0369"/>
<gene>
    <name evidence="6 8" type="primary">argC</name>
    <name evidence="8" type="ORF">HMPREF1250_0369</name>
</gene>
<protein>
    <recommendedName>
        <fullName evidence="6">N-acetyl-gamma-glutamyl-phosphate reductase</fullName>
        <shortName evidence="6">AGPR</shortName>
        <ecNumber evidence="6">1.2.1.38</ecNumber>
    </recommendedName>
    <alternativeName>
        <fullName evidence="6">N-acetyl-glutamate semialdehyde dehydrogenase</fullName>
        <shortName evidence="6">NAGSA dehydrogenase</shortName>
    </alternativeName>
</protein>
<comment type="pathway">
    <text evidence="6">Amino-acid biosynthesis; L-arginine biosynthesis; N(2)-acetyl-L-ornithine from L-glutamate: step 3/4.</text>
</comment>
<dbReference type="UniPathway" id="UPA00068">
    <property type="reaction ID" value="UER00108"/>
</dbReference>
<comment type="subcellular location">
    <subcellularLocation>
        <location evidence="6">Cytoplasm</location>
    </subcellularLocation>
</comment>
<dbReference type="PATRIC" id="fig|1111454.3.peg.1169"/>
<dbReference type="HAMAP" id="MF_01110">
    <property type="entry name" value="ArgC_type2"/>
    <property type="match status" value="1"/>
</dbReference>
<dbReference type="InterPro" id="IPR058924">
    <property type="entry name" value="AGPR_dimerisation_dom"/>
</dbReference>
<dbReference type="EMBL" id="AWXA01000032">
    <property type="protein sequence ID" value="ERT59690.1"/>
    <property type="molecule type" value="Genomic_DNA"/>
</dbReference>
<feature type="active site" evidence="6">
    <location>
        <position position="116"/>
    </location>
</feature>
<dbReference type="GO" id="GO:0005737">
    <property type="term" value="C:cytoplasm"/>
    <property type="evidence" value="ECO:0007669"/>
    <property type="project" value="UniProtKB-SubCell"/>
</dbReference>
<dbReference type="NCBIfam" id="TIGR01851">
    <property type="entry name" value="argC_other"/>
    <property type="match status" value="1"/>
</dbReference>
<proteinExistence type="inferred from homology"/>
<dbReference type="InterPro" id="IPR036291">
    <property type="entry name" value="NAD(P)-bd_dom_sf"/>
</dbReference>
<dbReference type="CDD" id="cd17896">
    <property type="entry name" value="AGPR_2_N"/>
    <property type="match status" value="1"/>
</dbReference>
<dbReference type="GO" id="GO:0051287">
    <property type="term" value="F:NAD binding"/>
    <property type="evidence" value="ECO:0007669"/>
    <property type="project" value="InterPro"/>
</dbReference>
<evidence type="ECO:0000256" key="2">
    <source>
        <dbReference type="ARBA" id="ARBA00022571"/>
    </source>
</evidence>
<dbReference type="CDD" id="cd23935">
    <property type="entry name" value="AGPR_2_C"/>
    <property type="match status" value="1"/>
</dbReference>
<name>U7UK45_9FIRM</name>
<evidence type="ECO:0000313" key="9">
    <source>
        <dbReference type="Proteomes" id="UP000017090"/>
    </source>
</evidence>
<reference evidence="8 9" key="1">
    <citation type="submission" date="2013-09" db="EMBL/GenBank/DDBJ databases">
        <authorList>
            <person name="Durkin A.S."/>
            <person name="Haft D.R."/>
            <person name="McCorrison J."/>
            <person name="Torralba M."/>
            <person name="Gillis M."/>
            <person name="Haft D.H."/>
            <person name="Methe B."/>
            <person name="Sutton G."/>
            <person name="Nelson K.E."/>
        </authorList>
    </citation>
    <scope>NUCLEOTIDE SEQUENCE [LARGE SCALE GENOMIC DNA]</scope>
    <source>
        <strain evidence="8 9">BV3C16-1</strain>
    </source>
</reference>
<dbReference type="GO" id="GO:0006526">
    <property type="term" value="P:L-arginine biosynthetic process"/>
    <property type="evidence" value="ECO:0007669"/>
    <property type="project" value="UniProtKB-UniRule"/>
</dbReference>
<keyword evidence="9" id="KW-1185">Reference proteome</keyword>
<dbReference type="SMART" id="SM00859">
    <property type="entry name" value="Semialdhyde_dh"/>
    <property type="match status" value="1"/>
</dbReference>
<comment type="similarity">
    <text evidence="6">Belongs to the NAGSA dehydrogenase family. Type 2 subfamily.</text>
</comment>
<keyword evidence="5 6" id="KW-0560">Oxidoreductase</keyword>
<evidence type="ECO:0000256" key="5">
    <source>
        <dbReference type="ARBA" id="ARBA00023002"/>
    </source>
</evidence>
<comment type="function">
    <text evidence="6">Catalyzes the NADPH-dependent reduction of N-acetyl-5-glutamyl phosphate to yield N-acetyl-L-glutamate 5-semialdehyde.</text>
</comment>
<dbReference type="PANTHER" id="PTHR32338:SF10">
    <property type="entry name" value="N-ACETYL-GAMMA-GLUTAMYL-PHOSPHATE REDUCTASE, CHLOROPLASTIC-RELATED"/>
    <property type="match status" value="1"/>
</dbReference>
<dbReference type="AlphaFoldDB" id="U7UK45"/>
<dbReference type="Proteomes" id="UP000017090">
    <property type="component" value="Unassembled WGS sequence"/>
</dbReference>
<keyword evidence="1 6" id="KW-0963">Cytoplasm</keyword>
<evidence type="ECO:0000256" key="1">
    <source>
        <dbReference type="ARBA" id="ARBA00022490"/>
    </source>
</evidence>
<sequence>MKTKVFINGHEGTTGLRIHDRLKSRDDIELISIDDELRKDPKAVKDCLAAADIAFLCLPDGAAREAAVLAEDLSVRLIDTSTAHRTAAGWIYGFPELSATQRAAIAAGKRIANPGCHASGVIAAVQPLIAAGVMAADYPVTAYSLTGYSGGGRKMIEQYEGPDRTAAFSAPRQYGLNQMHKHLPEMKKFSGLQYEPAFTPVVADYYSGMEVTVPIFTRLLQKKVGCRDIWQLYSEHYGNSPFIRVAAVDDAKRLVGANALAGYDDMEILISGNDERIVITTLFDNLGKGASGAAIENMNYMIGAEATTGLKLHR</sequence>
<evidence type="ECO:0000256" key="4">
    <source>
        <dbReference type="ARBA" id="ARBA00022857"/>
    </source>
</evidence>
<comment type="catalytic activity">
    <reaction evidence="6">
        <text>N-acetyl-L-glutamate 5-semialdehyde + phosphate + NADP(+) = N-acetyl-L-glutamyl 5-phosphate + NADPH + H(+)</text>
        <dbReference type="Rhea" id="RHEA:21588"/>
        <dbReference type="ChEBI" id="CHEBI:15378"/>
        <dbReference type="ChEBI" id="CHEBI:29123"/>
        <dbReference type="ChEBI" id="CHEBI:43474"/>
        <dbReference type="ChEBI" id="CHEBI:57783"/>
        <dbReference type="ChEBI" id="CHEBI:57936"/>
        <dbReference type="ChEBI" id="CHEBI:58349"/>
        <dbReference type="EC" id="1.2.1.38"/>
    </reaction>
</comment>
<dbReference type="RefSeq" id="WP_023053650.1">
    <property type="nucleotide sequence ID" value="NZ_AWXA01000032.1"/>
</dbReference>
<organism evidence="8 9">
    <name type="scientific">Megasphaera vaginalis</name>
    <name type="common">ex Srinivasan et al. 2021</name>
    <dbReference type="NCBI Taxonomy" id="1111454"/>
    <lineage>
        <taxon>Bacteria</taxon>
        <taxon>Bacillati</taxon>
        <taxon>Bacillota</taxon>
        <taxon>Negativicutes</taxon>
        <taxon>Veillonellales</taxon>
        <taxon>Veillonellaceae</taxon>
        <taxon>Megasphaera</taxon>
    </lineage>
</organism>
<dbReference type="EC" id="1.2.1.38" evidence="6"/>
<dbReference type="InterPro" id="IPR000534">
    <property type="entry name" value="Semialdehyde_DH_NAD-bd"/>
</dbReference>
<dbReference type="SUPFAM" id="SSF51735">
    <property type="entry name" value="NAD(P)-binding Rossmann-fold domains"/>
    <property type="match status" value="1"/>
</dbReference>
<evidence type="ECO:0000259" key="7">
    <source>
        <dbReference type="SMART" id="SM00859"/>
    </source>
</evidence>
<dbReference type="PANTHER" id="PTHR32338">
    <property type="entry name" value="N-ACETYL-GAMMA-GLUTAMYL-PHOSPHATE REDUCTASE, CHLOROPLASTIC-RELATED-RELATED"/>
    <property type="match status" value="1"/>
</dbReference>
<comment type="caution">
    <text evidence="8">The sequence shown here is derived from an EMBL/GenBank/DDBJ whole genome shotgun (WGS) entry which is preliminary data.</text>
</comment>
<dbReference type="InterPro" id="IPR010136">
    <property type="entry name" value="AGPR_type-2"/>
</dbReference>
<dbReference type="Gene3D" id="3.30.360.10">
    <property type="entry name" value="Dihydrodipicolinate Reductase, domain 2"/>
    <property type="match status" value="1"/>
</dbReference>